<reference evidence="11 12" key="1">
    <citation type="submission" date="2017-11" db="EMBL/GenBank/DDBJ databases">
        <title>De-novo sequencing of pomegranate (Punica granatum L.) genome.</title>
        <authorList>
            <person name="Akparov Z."/>
            <person name="Amiraslanov A."/>
            <person name="Hajiyeva S."/>
            <person name="Abbasov M."/>
            <person name="Kaur K."/>
            <person name="Hamwieh A."/>
            <person name="Solovyev V."/>
            <person name="Salamov A."/>
            <person name="Braich B."/>
            <person name="Kosarev P."/>
            <person name="Mahmoud A."/>
            <person name="Hajiyev E."/>
            <person name="Babayeva S."/>
            <person name="Izzatullayeva V."/>
            <person name="Mammadov A."/>
            <person name="Mammadov A."/>
            <person name="Sharifova S."/>
            <person name="Ojaghi J."/>
            <person name="Eynullazada K."/>
            <person name="Bayramov B."/>
            <person name="Abdulazimova A."/>
            <person name="Shahmuradov I."/>
        </authorList>
    </citation>
    <scope>NUCLEOTIDE SEQUENCE [LARGE SCALE GENOMIC DNA]</scope>
    <source>
        <strain evidence="12">cv. AG2017</strain>
        <tissue evidence="11">Leaf</tissue>
    </source>
</reference>
<comment type="catalytic activity">
    <reaction evidence="9">
        <text>tRNA(Gln) + L-glutamine + ATP = L-glutaminyl-tRNA(Gln) + AMP + diphosphate</text>
        <dbReference type="Rhea" id="RHEA:20121"/>
        <dbReference type="Rhea" id="RHEA-COMP:9662"/>
        <dbReference type="Rhea" id="RHEA-COMP:9681"/>
        <dbReference type="ChEBI" id="CHEBI:30616"/>
        <dbReference type="ChEBI" id="CHEBI:33019"/>
        <dbReference type="ChEBI" id="CHEBI:58359"/>
        <dbReference type="ChEBI" id="CHEBI:78442"/>
        <dbReference type="ChEBI" id="CHEBI:78521"/>
        <dbReference type="ChEBI" id="CHEBI:456215"/>
        <dbReference type="EC" id="6.1.1.18"/>
    </reaction>
</comment>
<dbReference type="Gene3D" id="2.40.240.10">
    <property type="entry name" value="Ribosomal Protein L25, Chain P"/>
    <property type="match status" value="2"/>
</dbReference>
<evidence type="ECO:0000256" key="4">
    <source>
        <dbReference type="ARBA" id="ARBA00022741"/>
    </source>
</evidence>
<proteinExistence type="inferred from homology"/>
<organism evidence="11 12">
    <name type="scientific">Punica granatum</name>
    <name type="common">Pomegranate</name>
    <dbReference type="NCBI Taxonomy" id="22663"/>
    <lineage>
        <taxon>Eukaryota</taxon>
        <taxon>Viridiplantae</taxon>
        <taxon>Streptophyta</taxon>
        <taxon>Embryophyta</taxon>
        <taxon>Tracheophyta</taxon>
        <taxon>Spermatophyta</taxon>
        <taxon>Magnoliopsida</taxon>
        <taxon>eudicotyledons</taxon>
        <taxon>Gunneridae</taxon>
        <taxon>Pentapetalae</taxon>
        <taxon>rosids</taxon>
        <taxon>malvids</taxon>
        <taxon>Myrtales</taxon>
        <taxon>Lythraceae</taxon>
        <taxon>Punica</taxon>
    </lineage>
</organism>
<dbReference type="AlphaFoldDB" id="A0A2I0J2U9"/>
<dbReference type="InterPro" id="IPR049437">
    <property type="entry name" value="tRNA-synt_1c_C2"/>
</dbReference>
<dbReference type="FunFam" id="2.40.240.10:FF:000011">
    <property type="entry name" value="Glutamine--tRNA ligase cytoplasmic"/>
    <property type="match status" value="1"/>
</dbReference>
<evidence type="ECO:0000256" key="7">
    <source>
        <dbReference type="ARBA" id="ARBA00023146"/>
    </source>
</evidence>
<dbReference type="SUPFAM" id="SSF50715">
    <property type="entry name" value="Ribosomal protein L25-like"/>
    <property type="match status" value="1"/>
</dbReference>
<evidence type="ECO:0000256" key="2">
    <source>
        <dbReference type="ARBA" id="ARBA00012836"/>
    </source>
</evidence>
<accession>A0A2I0J2U9</accession>
<keyword evidence="4 10" id="KW-0547">Nucleotide-binding</keyword>
<dbReference type="EMBL" id="PGOL01002158">
    <property type="protein sequence ID" value="PKI50026.1"/>
    <property type="molecule type" value="Genomic_DNA"/>
</dbReference>
<dbReference type="OrthoDB" id="10250478at2759"/>
<dbReference type="InterPro" id="IPR020059">
    <property type="entry name" value="Glu/Gln-tRNA-synth_Ib_codon-bd"/>
</dbReference>
<comment type="similarity">
    <text evidence="1 10">Belongs to the class-I aminoacyl-tRNA synthetase family.</text>
</comment>
<keyword evidence="12" id="KW-1185">Reference proteome</keyword>
<sequence>MPREETSGADPLELFLKIGLDERTAKNTIANNKVTANLTAVIHEAAVADGCSKTVGNLLYTVATKFPANALVHRPTLLQYIVSSKIKTPAQLDAAFAFFSNTASEKFKLNEFEEACGVGVEVSVQEIEGTVNDIFEEKKSSILEQRYRTNVGELFGHVRKKLPWADPKIVKQIIDTKLYQLLGERTAADDEKPSKKKEKPVKVVDKKTVADAPAPPSEEDLNPFLIFPQPEDNFKVHTEIFFSNGSVLRCGNTKEMLEKHLKLTGGKVFTRFPPEPNGYLHIGHAKAMFVSFGLAKERGGNCYLRFDDTNPEAEKKEYIDHIKEIVDWMGWKPFKITYASDYFQELYDLAVELIRRGHAYVDHQTPDEIKEYREKKMNSPWRDRPIEESLKLFDDMRRGLIEEGKATLRMKQDMQSDNFNMYDLIAYRIKFTPHPHAGDKWCIYPSYDYAHCIVDSLENITHSLCTLEFETRRASYYWLLHALDLYQPYVWEYSRLNVTNTVMSKRKLNRLVTDKWVDGWDDPRLMTLAGLRRRGVTSTSINAFVRGIGITRSDSSTIRLDRLEYHIREELNKTAPRTMVVLNPLKVVITNLEAGSVLDLDAKKWPDAQTDDAVYKVPFSNTVYIERSDFRLKDSKDYYGLAPGKSVLLRYAFPINCMDVILADDKETVLEIRAEYDPSKKTKPKGVLHWVAEPSAGVDPLQVEVRLFDKLFKSETPAELADWLGDLNPQSKVVIPSAYAVTSLREAAVGDSFQFERLGYFMVDKDSTTEKLVFNRTVTLRDSYGKGGK</sequence>
<dbReference type="Gene3D" id="1.10.10.2420">
    <property type="match status" value="1"/>
</dbReference>
<dbReference type="FunFam" id="2.40.240.10:FF:000007">
    <property type="entry name" value="Glutamine--tRNA ligase"/>
    <property type="match status" value="1"/>
</dbReference>
<dbReference type="InterPro" id="IPR014729">
    <property type="entry name" value="Rossmann-like_a/b/a_fold"/>
</dbReference>
<dbReference type="Gene3D" id="1.10.8.1290">
    <property type="entry name" value="Glutaminyl-tRNA synthetase, non-specific RNA binding region part 1, domain 1"/>
    <property type="match status" value="1"/>
</dbReference>
<dbReference type="GeneID" id="116199512"/>
<dbReference type="NCBIfam" id="TIGR00440">
    <property type="entry name" value="glnS"/>
    <property type="match status" value="1"/>
</dbReference>
<dbReference type="InterPro" id="IPR000924">
    <property type="entry name" value="Glu/Gln-tRNA-synth"/>
</dbReference>
<dbReference type="InterPro" id="IPR020056">
    <property type="entry name" value="Rbsml_bL25/Gln-tRNA_synth_N"/>
</dbReference>
<dbReference type="Gene3D" id="3.40.50.620">
    <property type="entry name" value="HUPs"/>
    <property type="match status" value="1"/>
</dbReference>
<protein>
    <recommendedName>
        <fullName evidence="2">glutamine--tRNA ligase</fullName>
        <ecNumber evidence="2">6.1.1.18</ecNumber>
    </recommendedName>
    <alternativeName>
        <fullName evidence="8">Glutaminyl-tRNA synthetase</fullName>
    </alternativeName>
</protein>
<keyword evidence="6 10" id="KW-0648">Protein biosynthesis</keyword>
<dbReference type="InterPro" id="IPR050132">
    <property type="entry name" value="Gln/Glu-tRNA_Ligase"/>
</dbReference>
<dbReference type="SUPFAM" id="SSF52374">
    <property type="entry name" value="Nucleotidylyl transferase"/>
    <property type="match status" value="1"/>
</dbReference>
<dbReference type="FunFam" id="1.10.10.2420:FF:000001">
    <property type="entry name" value="Glutamine--tRNA ligase cytoplasmic"/>
    <property type="match status" value="1"/>
</dbReference>
<dbReference type="Pfam" id="PF04557">
    <property type="entry name" value="tRNA_synt_1c_R2"/>
    <property type="match status" value="1"/>
</dbReference>
<dbReference type="GO" id="GO:0004819">
    <property type="term" value="F:glutamine-tRNA ligase activity"/>
    <property type="evidence" value="ECO:0007669"/>
    <property type="project" value="UniProtKB-EC"/>
</dbReference>
<dbReference type="InterPro" id="IPR001412">
    <property type="entry name" value="aa-tRNA-synth_I_CS"/>
</dbReference>
<dbReference type="Pfam" id="PF00749">
    <property type="entry name" value="tRNA-synt_1c"/>
    <property type="match status" value="1"/>
</dbReference>
<evidence type="ECO:0000256" key="5">
    <source>
        <dbReference type="ARBA" id="ARBA00022840"/>
    </source>
</evidence>
<dbReference type="InterPro" id="IPR007639">
    <property type="entry name" value="Gln-tRNA-synth_Ib_RNA-bd_N"/>
</dbReference>
<dbReference type="Pfam" id="PF20974">
    <property type="entry name" value="tRNA-synt_1c_C2"/>
    <property type="match status" value="1"/>
</dbReference>
<dbReference type="EC" id="6.1.1.18" evidence="2"/>
<dbReference type="InterPro" id="IPR007638">
    <property type="entry name" value="Gln-tRNA-synth_Ib_RNA-bd_2"/>
</dbReference>
<keyword evidence="7 10" id="KW-0030">Aminoacyl-tRNA synthetase</keyword>
<dbReference type="STRING" id="22663.A0A2I0J2U9"/>
<dbReference type="InterPro" id="IPR004514">
    <property type="entry name" value="Gln-tRNA-synth"/>
</dbReference>
<dbReference type="FunFam" id="3.40.50.620:FF:000037">
    <property type="entry name" value="Glutamine--tRNA ligase cytoplasmic"/>
    <property type="match status" value="1"/>
</dbReference>
<dbReference type="Pfam" id="PF03950">
    <property type="entry name" value="tRNA-synt_1c_C"/>
    <property type="match status" value="1"/>
</dbReference>
<dbReference type="GO" id="GO:0005524">
    <property type="term" value="F:ATP binding"/>
    <property type="evidence" value="ECO:0007669"/>
    <property type="project" value="UniProtKB-KW"/>
</dbReference>
<comment type="caution">
    <text evidence="11">The sequence shown here is derived from an EMBL/GenBank/DDBJ whole genome shotgun (WGS) entry which is preliminary data.</text>
</comment>
<dbReference type="PRINTS" id="PR00987">
    <property type="entry name" value="TRNASYNTHGLU"/>
</dbReference>
<dbReference type="CDD" id="cd00807">
    <property type="entry name" value="GlnRS_core"/>
    <property type="match status" value="1"/>
</dbReference>
<dbReference type="Proteomes" id="UP000233551">
    <property type="component" value="Unassembled WGS sequence"/>
</dbReference>
<dbReference type="InterPro" id="IPR020058">
    <property type="entry name" value="Glu/Gln-tRNA-synth_Ib_cat-dom"/>
</dbReference>
<dbReference type="Pfam" id="PF04558">
    <property type="entry name" value="tRNA_synt_1c_R1"/>
    <property type="match status" value="1"/>
</dbReference>
<evidence type="ECO:0000256" key="6">
    <source>
        <dbReference type="ARBA" id="ARBA00022917"/>
    </source>
</evidence>
<evidence type="ECO:0000313" key="12">
    <source>
        <dbReference type="Proteomes" id="UP000233551"/>
    </source>
</evidence>
<evidence type="ECO:0000256" key="9">
    <source>
        <dbReference type="ARBA" id="ARBA00048270"/>
    </source>
</evidence>
<name>A0A2I0J2U9_PUNGR</name>
<dbReference type="GO" id="GO:0006425">
    <property type="term" value="P:glutaminyl-tRNA aminoacylation"/>
    <property type="evidence" value="ECO:0007669"/>
    <property type="project" value="InterPro"/>
</dbReference>
<dbReference type="GO" id="GO:0009791">
    <property type="term" value="P:post-embryonic development"/>
    <property type="evidence" value="ECO:0007669"/>
    <property type="project" value="UniProtKB-ARBA"/>
</dbReference>
<dbReference type="PANTHER" id="PTHR43097:SF4">
    <property type="entry name" value="GLUTAMINE--TRNA LIGASE"/>
    <property type="match status" value="1"/>
</dbReference>
<dbReference type="InterPro" id="IPR042558">
    <property type="entry name" value="Gln-tRNA-synth_Ib_RNA-bd_N_1"/>
</dbReference>
<gene>
    <name evidence="11" type="ORF">CRG98_029586</name>
</gene>
<dbReference type="PROSITE" id="PS00178">
    <property type="entry name" value="AA_TRNA_LIGASE_I"/>
    <property type="match status" value="1"/>
</dbReference>
<evidence type="ECO:0000256" key="10">
    <source>
        <dbReference type="RuleBase" id="RU363037"/>
    </source>
</evidence>
<dbReference type="FunFam" id="1.10.8.1290:FF:000002">
    <property type="entry name" value="Glutamine--tRNA ligase cytoplasmic"/>
    <property type="match status" value="1"/>
</dbReference>
<evidence type="ECO:0000256" key="3">
    <source>
        <dbReference type="ARBA" id="ARBA00022598"/>
    </source>
</evidence>
<dbReference type="PANTHER" id="PTHR43097">
    <property type="entry name" value="GLUTAMINE-TRNA LIGASE"/>
    <property type="match status" value="1"/>
</dbReference>
<dbReference type="GO" id="GO:0005829">
    <property type="term" value="C:cytosol"/>
    <property type="evidence" value="ECO:0007669"/>
    <property type="project" value="TreeGrafter"/>
</dbReference>
<keyword evidence="3 10" id="KW-0436">Ligase</keyword>
<evidence type="ECO:0000313" key="11">
    <source>
        <dbReference type="EMBL" id="PKI50026.1"/>
    </source>
</evidence>
<keyword evidence="5 10" id="KW-0067">ATP-binding</keyword>
<evidence type="ECO:0000256" key="1">
    <source>
        <dbReference type="ARBA" id="ARBA00005594"/>
    </source>
</evidence>
<evidence type="ECO:0000256" key="8">
    <source>
        <dbReference type="ARBA" id="ARBA00030466"/>
    </source>
</evidence>
<dbReference type="InterPro" id="IPR011035">
    <property type="entry name" value="Ribosomal_bL25/Gln-tRNA_synth"/>
</dbReference>
<dbReference type="InterPro" id="IPR042559">
    <property type="entry name" value="Gln-tRNA-synth_Ib_RNA-bd_N_2"/>
</dbReference>
<dbReference type="GO" id="GO:0048608">
    <property type="term" value="P:reproductive structure development"/>
    <property type="evidence" value="ECO:0007669"/>
    <property type="project" value="UniProtKB-ARBA"/>
</dbReference>